<evidence type="ECO:0000259" key="2">
    <source>
        <dbReference type="PROSITE" id="PS50055"/>
    </source>
</evidence>
<dbReference type="InterPro" id="IPR000387">
    <property type="entry name" value="Tyr_Pase_dom"/>
</dbReference>
<reference evidence="5" key="1">
    <citation type="submission" date="2016-11" db="UniProtKB">
        <authorList>
            <consortium name="WormBaseParasite"/>
        </authorList>
    </citation>
    <scope>IDENTIFICATION</scope>
</reference>
<dbReference type="Proteomes" id="UP000095282">
    <property type="component" value="Unplaced"/>
</dbReference>
<name>A0A1I7UFN4_9PELO</name>
<feature type="domain" description="Tyrosine-protein phosphatase" evidence="2">
    <location>
        <begin position="1"/>
        <end position="165"/>
    </location>
</feature>
<dbReference type="AlphaFoldDB" id="A0A1I7UFN4"/>
<dbReference type="WBParaSite" id="Csp11.Scaffold629.g8846.t2">
    <property type="protein sequence ID" value="Csp11.Scaffold629.g8846.t2"/>
    <property type="gene ID" value="Csp11.Scaffold629.g8846"/>
</dbReference>
<feature type="domain" description="Tyrosine specific protein phosphatases" evidence="3">
    <location>
        <begin position="97"/>
        <end position="156"/>
    </location>
</feature>
<dbReference type="PANTHER" id="PTHR46163">
    <property type="entry name" value="TYROSINE-PROTEIN PHOSPHATASE-RELATED"/>
    <property type="match status" value="1"/>
</dbReference>
<evidence type="ECO:0000313" key="4">
    <source>
        <dbReference type="Proteomes" id="UP000095282"/>
    </source>
</evidence>
<keyword evidence="4" id="KW-1185">Reference proteome</keyword>
<dbReference type="PROSITE" id="PS50056">
    <property type="entry name" value="TYR_PHOSPHATASE_2"/>
    <property type="match status" value="1"/>
</dbReference>
<dbReference type="Pfam" id="PF00102">
    <property type="entry name" value="Y_phosphatase"/>
    <property type="match status" value="1"/>
</dbReference>
<dbReference type="Gene3D" id="3.90.190.10">
    <property type="entry name" value="Protein tyrosine phosphatase superfamily"/>
    <property type="match status" value="1"/>
</dbReference>
<proteinExistence type="predicted"/>
<dbReference type="InterPro" id="IPR000242">
    <property type="entry name" value="PTP_cat"/>
</dbReference>
<dbReference type="InterPro" id="IPR016130">
    <property type="entry name" value="Tyr_Pase_AS"/>
</dbReference>
<dbReference type="PROSITE" id="PS50055">
    <property type="entry name" value="TYR_PHOSPHATASE_PTP"/>
    <property type="match status" value="1"/>
</dbReference>
<organism evidence="4 5">
    <name type="scientific">Caenorhabditis tropicalis</name>
    <dbReference type="NCBI Taxonomy" id="1561998"/>
    <lineage>
        <taxon>Eukaryota</taxon>
        <taxon>Metazoa</taxon>
        <taxon>Ecdysozoa</taxon>
        <taxon>Nematoda</taxon>
        <taxon>Chromadorea</taxon>
        <taxon>Rhabditida</taxon>
        <taxon>Rhabditina</taxon>
        <taxon>Rhabditomorpha</taxon>
        <taxon>Rhabditoidea</taxon>
        <taxon>Rhabditidae</taxon>
        <taxon>Peloderinae</taxon>
        <taxon>Caenorhabditis</taxon>
    </lineage>
</organism>
<accession>A0A1I7UFN4</accession>
<dbReference type="STRING" id="1561998.A0A1I7UFN4"/>
<dbReference type="PROSITE" id="PS00383">
    <property type="entry name" value="TYR_PHOSPHATASE_1"/>
    <property type="match status" value="1"/>
</dbReference>
<feature type="region of interest" description="Disordered" evidence="1">
    <location>
        <begin position="199"/>
        <end position="325"/>
    </location>
</feature>
<dbReference type="GO" id="GO:0004725">
    <property type="term" value="F:protein tyrosine phosphatase activity"/>
    <property type="evidence" value="ECO:0007669"/>
    <property type="project" value="InterPro"/>
</dbReference>
<feature type="compositionally biased region" description="Basic residues" evidence="1">
    <location>
        <begin position="207"/>
        <end position="219"/>
    </location>
</feature>
<evidence type="ECO:0000259" key="3">
    <source>
        <dbReference type="PROSITE" id="PS50056"/>
    </source>
</evidence>
<dbReference type="InterPro" id="IPR029021">
    <property type="entry name" value="Prot-tyrosine_phosphatase-like"/>
</dbReference>
<dbReference type="InterPro" id="IPR052782">
    <property type="entry name" value="Oocyte-zygote_transition_reg"/>
</dbReference>
<evidence type="ECO:0000256" key="1">
    <source>
        <dbReference type="SAM" id="MobiDB-lite"/>
    </source>
</evidence>
<dbReference type="SUPFAM" id="SSF52799">
    <property type="entry name" value="(Phosphotyrosine protein) phosphatases II"/>
    <property type="match status" value="1"/>
</dbReference>
<sequence length="325" mass="35815">MLCNFNENKKYVCDNYFPMKVGQTLVVGGLEILCKEKEMLGNGALIKRKICISSMQLTEEVVFTHYQCTIFPPNSAPKDVTWLVHLLFILLKQETSIIHCTDGAGRSGTLAFAAQILQKIYWHFLIEKDEKFSFEECLNIVRDQRFGAVDGPVQVACAIQCAIGFLLHLVNVNKNEEAKFNVRSIRKSYEYIVDKCRAEMNPNKPNHANKPKRGKNSHSKSKENGSKNAVNAPKNKVKGKEKKKGSKNKKSNVQSNVEIKEDATQQSEASEMATLPLQPQGTAQGTSQGTSQGTAQGTAQGAAQGTTQGTAQGTANEESAVKKMQ</sequence>
<dbReference type="SMART" id="SM00404">
    <property type="entry name" value="PTPc_motif"/>
    <property type="match status" value="1"/>
</dbReference>
<evidence type="ECO:0000313" key="5">
    <source>
        <dbReference type="WBParaSite" id="Csp11.Scaffold629.g8846.t2"/>
    </source>
</evidence>
<feature type="compositionally biased region" description="Basic residues" evidence="1">
    <location>
        <begin position="235"/>
        <end position="250"/>
    </location>
</feature>
<dbReference type="InterPro" id="IPR003595">
    <property type="entry name" value="Tyr_Pase_cat"/>
</dbReference>
<feature type="compositionally biased region" description="Low complexity" evidence="1">
    <location>
        <begin position="280"/>
        <end position="315"/>
    </location>
</feature>
<protein>
    <submittedName>
        <fullName evidence="5">Tyrosine-protein phosphatase domain-containing protein</fullName>
    </submittedName>
</protein>